<dbReference type="RefSeq" id="WP_090151046.1">
    <property type="nucleotide sequence ID" value="NZ_FNAN01000008.1"/>
</dbReference>
<dbReference type="Proteomes" id="UP000198748">
    <property type="component" value="Unassembled WGS sequence"/>
</dbReference>
<evidence type="ECO:0000313" key="1">
    <source>
        <dbReference type="EMBL" id="SDE98510.1"/>
    </source>
</evidence>
<name>A0A1G7HDH6_9BACT</name>
<protein>
    <submittedName>
        <fullName evidence="1">Uncharacterized protein</fullName>
    </submittedName>
</protein>
<proteinExistence type="predicted"/>
<dbReference type="Pfam" id="PF22028">
    <property type="entry name" value="DUF6934"/>
    <property type="match status" value="1"/>
</dbReference>
<keyword evidence="2" id="KW-1185">Reference proteome</keyword>
<dbReference type="EMBL" id="FNAN01000008">
    <property type="protein sequence ID" value="SDE98510.1"/>
    <property type="molecule type" value="Genomic_DNA"/>
</dbReference>
<organism evidence="1 2">
    <name type="scientific">Dyadobacter soli</name>
    <dbReference type="NCBI Taxonomy" id="659014"/>
    <lineage>
        <taxon>Bacteria</taxon>
        <taxon>Pseudomonadati</taxon>
        <taxon>Bacteroidota</taxon>
        <taxon>Cytophagia</taxon>
        <taxon>Cytophagales</taxon>
        <taxon>Spirosomataceae</taxon>
        <taxon>Dyadobacter</taxon>
    </lineage>
</organism>
<dbReference type="InterPro" id="IPR053865">
    <property type="entry name" value="DUF6934"/>
</dbReference>
<reference evidence="2" key="1">
    <citation type="submission" date="2016-10" db="EMBL/GenBank/DDBJ databases">
        <authorList>
            <person name="Varghese N."/>
            <person name="Submissions S."/>
        </authorList>
    </citation>
    <scope>NUCLEOTIDE SEQUENCE [LARGE SCALE GENOMIC DNA]</scope>
    <source>
        <strain evidence="2">DSM 25329</strain>
    </source>
</reference>
<gene>
    <name evidence="1" type="ORF">SAMN04487996_108124</name>
</gene>
<evidence type="ECO:0000313" key="2">
    <source>
        <dbReference type="Proteomes" id="UP000198748"/>
    </source>
</evidence>
<dbReference type="AlphaFoldDB" id="A0A1G7HDH6"/>
<sequence>MGEGSYPFEISVDGLIYKFESISTKRTIVKTVSFERIGNSNVFNVALLGPLANGAFSDQVESRNGDLQTVLATVFQIICDFLNQFPDSIVSFRGSDTRRHRLYRIAISRELDNVTGKYEIYGTTASQEVVVFTPNVDYEHYFIKKL</sequence>
<dbReference type="OrthoDB" id="961993at2"/>
<accession>A0A1G7HDH6</accession>
<dbReference type="STRING" id="659014.SAMN04487996_108124"/>